<gene>
    <name evidence="2" type="ORF">SCLCIDRAFT_30334</name>
</gene>
<feature type="region of interest" description="Disordered" evidence="1">
    <location>
        <begin position="1"/>
        <end position="22"/>
    </location>
</feature>
<dbReference type="EMBL" id="KN822134">
    <property type="protein sequence ID" value="KIM55474.1"/>
    <property type="molecule type" value="Genomic_DNA"/>
</dbReference>
<organism evidence="2 3">
    <name type="scientific">Scleroderma citrinum Foug A</name>
    <dbReference type="NCBI Taxonomy" id="1036808"/>
    <lineage>
        <taxon>Eukaryota</taxon>
        <taxon>Fungi</taxon>
        <taxon>Dikarya</taxon>
        <taxon>Basidiomycota</taxon>
        <taxon>Agaricomycotina</taxon>
        <taxon>Agaricomycetes</taxon>
        <taxon>Agaricomycetidae</taxon>
        <taxon>Boletales</taxon>
        <taxon>Sclerodermatineae</taxon>
        <taxon>Sclerodermataceae</taxon>
        <taxon>Scleroderma</taxon>
    </lineage>
</organism>
<dbReference type="HOGENOM" id="CLU_043851_0_0_1"/>
<reference evidence="2 3" key="1">
    <citation type="submission" date="2014-04" db="EMBL/GenBank/DDBJ databases">
        <authorList>
            <consortium name="DOE Joint Genome Institute"/>
            <person name="Kuo A."/>
            <person name="Kohler A."/>
            <person name="Nagy L.G."/>
            <person name="Floudas D."/>
            <person name="Copeland A."/>
            <person name="Barry K.W."/>
            <person name="Cichocki N."/>
            <person name="Veneault-Fourrey C."/>
            <person name="LaButti K."/>
            <person name="Lindquist E.A."/>
            <person name="Lipzen A."/>
            <person name="Lundell T."/>
            <person name="Morin E."/>
            <person name="Murat C."/>
            <person name="Sun H."/>
            <person name="Tunlid A."/>
            <person name="Henrissat B."/>
            <person name="Grigoriev I.V."/>
            <person name="Hibbett D.S."/>
            <person name="Martin F."/>
            <person name="Nordberg H.P."/>
            <person name="Cantor M.N."/>
            <person name="Hua S.X."/>
        </authorList>
    </citation>
    <scope>NUCLEOTIDE SEQUENCE [LARGE SCALE GENOMIC DNA]</scope>
    <source>
        <strain evidence="2 3">Foug A</strain>
    </source>
</reference>
<protein>
    <submittedName>
        <fullName evidence="2">Uncharacterized protein</fullName>
    </submittedName>
</protein>
<evidence type="ECO:0000256" key="1">
    <source>
        <dbReference type="SAM" id="MobiDB-lite"/>
    </source>
</evidence>
<accession>A0A0C3DGI3</accession>
<keyword evidence="3" id="KW-1185">Reference proteome</keyword>
<evidence type="ECO:0000313" key="2">
    <source>
        <dbReference type="EMBL" id="KIM55474.1"/>
    </source>
</evidence>
<feature type="region of interest" description="Disordered" evidence="1">
    <location>
        <begin position="198"/>
        <end position="254"/>
    </location>
</feature>
<dbReference type="OrthoDB" id="2680995at2759"/>
<name>A0A0C3DGI3_9AGAM</name>
<dbReference type="InParanoid" id="A0A0C3DGI3"/>
<reference evidence="3" key="2">
    <citation type="submission" date="2015-01" db="EMBL/GenBank/DDBJ databases">
        <title>Evolutionary Origins and Diversification of the Mycorrhizal Mutualists.</title>
        <authorList>
            <consortium name="DOE Joint Genome Institute"/>
            <consortium name="Mycorrhizal Genomics Consortium"/>
            <person name="Kohler A."/>
            <person name="Kuo A."/>
            <person name="Nagy L.G."/>
            <person name="Floudas D."/>
            <person name="Copeland A."/>
            <person name="Barry K.W."/>
            <person name="Cichocki N."/>
            <person name="Veneault-Fourrey C."/>
            <person name="LaButti K."/>
            <person name="Lindquist E.A."/>
            <person name="Lipzen A."/>
            <person name="Lundell T."/>
            <person name="Morin E."/>
            <person name="Murat C."/>
            <person name="Riley R."/>
            <person name="Ohm R."/>
            <person name="Sun H."/>
            <person name="Tunlid A."/>
            <person name="Henrissat B."/>
            <person name="Grigoriev I.V."/>
            <person name="Hibbett D.S."/>
            <person name="Martin F."/>
        </authorList>
    </citation>
    <scope>NUCLEOTIDE SEQUENCE [LARGE SCALE GENOMIC DNA]</scope>
    <source>
        <strain evidence="3">Foug A</strain>
    </source>
</reference>
<feature type="compositionally biased region" description="Pro residues" evidence="1">
    <location>
        <begin position="168"/>
        <end position="178"/>
    </location>
</feature>
<feature type="region of interest" description="Disordered" evidence="1">
    <location>
        <begin position="149"/>
        <end position="186"/>
    </location>
</feature>
<dbReference type="AlphaFoldDB" id="A0A0C3DGI3"/>
<sequence>MALDSTPQPSPVGKSSPPTKHQCKAASPCVILLSEVGKRHHTFPKGSFKARFIPPAVLIMVRKHLSAHPLFWSWTVKAGPNAGKSFRVPTVPTSCGRDSPQAVQWLVSAFHAFKAQLMPKAIGAKTGQVLPAYVKVYQNNMLQHLVQQQAVAPPAKATPPSKSKAPPGHIPPLPPPRPQRLGSGSSLTASWRRLRKSDQNPWHFGLSSRNSRTPMSHPVRPRPTLAAPHTLLPQQCPPHPPSPSTASSISTVQEGVAHPSHGWLQPILDHDQCSAFLKHVDSSMVPIPSYTLPDDVPQSVIATYTKGSLRHLGLDSNGDLCVAATGISDKVVVFLALPSGVPLPPPIPSLFEQ</sequence>
<dbReference type="Proteomes" id="UP000053989">
    <property type="component" value="Unassembled WGS sequence"/>
</dbReference>
<feature type="compositionally biased region" description="Low complexity" evidence="1">
    <location>
        <begin position="149"/>
        <end position="167"/>
    </location>
</feature>
<evidence type="ECO:0000313" key="3">
    <source>
        <dbReference type="Proteomes" id="UP000053989"/>
    </source>
</evidence>
<proteinExistence type="predicted"/>